<gene>
    <name evidence="2" type="ORF">BB8028_0010g00070</name>
</gene>
<feature type="region of interest" description="Disordered" evidence="1">
    <location>
        <begin position="160"/>
        <end position="238"/>
    </location>
</feature>
<evidence type="ECO:0000313" key="3">
    <source>
        <dbReference type="Proteomes" id="UP000237441"/>
    </source>
</evidence>
<reference evidence="2 3" key="1">
    <citation type="submission" date="2016-07" db="EMBL/GenBank/DDBJ databases">
        <title>Comparative genomics of the entomopathogenic fungus Beauveria bassiana.</title>
        <authorList>
            <person name="Valero Jimenez C.A."/>
            <person name="Zwaan B.J."/>
            <person name="Van Kan J.A."/>
            <person name="Takken W."/>
            <person name="Debets A.J."/>
            <person name="Schoustra S.E."/>
            <person name="Koenraadt C.J."/>
        </authorList>
    </citation>
    <scope>NUCLEOTIDE SEQUENCE [LARGE SCALE GENOMIC DNA]</scope>
    <source>
        <strain evidence="2 3">ARSEF 8028</strain>
    </source>
</reference>
<feature type="compositionally biased region" description="Basic and acidic residues" evidence="1">
    <location>
        <begin position="186"/>
        <end position="206"/>
    </location>
</feature>
<sequence length="337" mass="37355">MSDETRRARQIATKFGVESTVINEAPLPARQVLREVEALILHATIMMNGVQGPAAVLAEKMQEIAAHIENFFERYGSSALAESDKQAIKDDIVRHAGKKRMLEENGLQDAEKAHETRLVAVLTTFLEEVNTLVGPVADGYISHDSPHFATASREHMRSPTLYSMAGPDPAPNGLCPSQGDTGLDASSERLRRGSSESRDRRREAKNAETSFVASPHHRDEGDLPPQVPAGYSHGESQSDAPVAWGEWRIDQIKTAQFTSPGLFRQCWSWEAEDQCLVYRVASGQGSKWVAPIPVRFDVKWRDVINVQVSKKAWRARLSLGESFTATESRTVMVVFDC</sequence>
<evidence type="ECO:0000256" key="1">
    <source>
        <dbReference type="SAM" id="MobiDB-lite"/>
    </source>
</evidence>
<dbReference type="EMBL" id="JRHA01000010">
    <property type="protein sequence ID" value="PQK18013.1"/>
    <property type="molecule type" value="Genomic_DNA"/>
</dbReference>
<dbReference type="AlphaFoldDB" id="A0A2S7YPJ8"/>
<accession>A0A2S7YPJ8</accession>
<proteinExistence type="predicted"/>
<dbReference type="Proteomes" id="UP000237441">
    <property type="component" value="Unassembled WGS sequence"/>
</dbReference>
<protein>
    <submittedName>
        <fullName evidence="2">Uncharacterized protein</fullName>
    </submittedName>
</protein>
<name>A0A2S7YPJ8_BEABA</name>
<organism evidence="2 3">
    <name type="scientific">Beauveria bassiana</name>
    <name type="common">White muscardine disease fungus</name>
    <name type="synonym">Tritirachium shiotae</name>
    <dbReference type="NCBI Taxonomy" id="176275"/>
    <lineage>
        <taxon>Eukaryota</taxon>
        <taxon>Fungi</taxon>
        <taxon>Dikarya</taxon>
        <taxon>Ascomycota</taxon>
        <taxon>Pezizomycotina</taxon>
        <taxon>Sordariomycetes</taxon>
        <taxon>Hypocreomycetidae</taxon>
        <taxon>Hypocreales</taxon>
        <taxon>Cordycipitaceae</taxon>
        <taxon>Beauveria</taxon>
    </lineage>
</organism>
<comment type="caution">
    <text evidence="2">The sequence shown here is derived from an EMBL/GenBank/DDBJ whole genome shotgun (WGS) entry which is preliminary data.</text>
</comment>
<evidence type="ECO:0000313" key="2">
    <source>
        <dbReference type="EMBL" id="PQK18013.1"/>
    </source>
</evidence>